<dbReference type="EMBL" id="JADNRY010000044">
    <property type="protein sequence ID" value="KAF9070145.1"/>
    <property type="molecule type" value="Genomic_DNA"/>
</dbReference>
<name>A0A9P5PXV7_9AGAR</name>
<dbReference type="Proteomes" id="UP000772434">
    <property type="component" value="Unassembled WGS sequence"/>
</dbReference>
<gene>
    <name evidence="1" type="ORF">BDP27DRAFT_647273</name>
</gene>
<protein>
    <recommendedName>
        <fullName evidence="3">F-box domain-containing protein</fullName>
    </recommendedName>
</protein>
<reference evidence="1" key="1">
    <citation type="submission" date="2020-11" db="EMBL/GenBank/DDBJ databases">
        <authorList>
            <consortium name="DOE Joint Genome Institute"/>
            <person name="Ahrendt S."/>
            <person name="Riley R."/>
            <person name="Andreopoulos W."/>
            <person name="Labutti K."/>
            <person name="Pangilinan J."/>
            <person name="Ruiz-Duenas F.J."/>
            <person name="Barrasa J.M."/>
            <person name="Sanchez-Garcia M."/>
            <person name="Camarero S."/>
            <person name="Miyauchi S."/>
            <person name="Serrano A."/>
            <person name="Linde D."/>
            <person name="Babiker R."/>
            <person name="Drula E."/>
            <person name="Ayuso-Fernandez I."/>
            <person name="Pacheco R."/>
            <person name="Padilla G."/>
            <person name="Ferreira P."/>
            <person name="Barriuso J."/>
            <person name="Kellner H."/>
            <person name="Castanera R."/>
            <person name="Alfaro M."/>
            <person name="Ramirez L."/>
            <person name="Pisabarro A.G."/>
            <person name="Kuo A."/>
            <person name="Tritt A."/>
            <person name="Lipzen A."/>
            <person name="He G."/>
            <person name="Yan M."/>
            <person name="Ng V."/>
            <person name="Cullen D."/>
            <person name="Martin F."/>
            <person name="Rosso M.-N."/>
            <person name="Henrissat B."/>
            <person name="Hibbett D."/>
            <person name="Martinez A.T."/>
            <person name="Grigoriev I.V."/>
        </authorList>
    </citation>
    <scope>NUCLEOTIDE SEQUENCE</scope>
    <source>
        <strain evidence="1">AH 40177</strain>
    </source>
</reference>
<organism evidence="1 2">
    <name type="scientific">Rhodocollybia butyracea</name>
    <dbReference type="NCBI Taxonomy" id="206335"/>
    <lineage>
        <taxon>Eukaryota</taxon>
        <taxon>Fungi</taxon>
        <taxon>Dikarya</taxon>
        <taxon>Basidiomycota</taxon>
        <taxon>Agaricomycotina</taxon>
        <taxon>Agaricomycetes</taxon>
        <taxon>Agaricomycetidae</taxon>
        <taxon>Agaricales</taxon>
        <taxon>Marasmiineae</taxon>
        <taxon>Omphalotaceae</taxon>
        <taxon>Rhodocollybia</taxon>
    </lineage>
</organism>
<sequence>MEPADLLALSRVDKAFRRILLSEQFSPVWKAACRNKGAPKCPSHLSQVKWAYLLFGGSACFSCGSNLGIMRMDFDLLRRACVRCLKTNLVYSRRFTQLFPDIDPTIMTLIPHTNIGPHAHEHASNGKYYWADDIRDMHQELSTFEKGKRKLRDGKTENLKDFKAARMALVTQIVEYAPKCKKWFSIISHLKDKFLK</sequence>
<evidence type="ECO:0000313" key="1">
    <source>
        <dbReference type="EMBL" id="KAF9070145.1"/>
    </source>
</evidence>
<dbReference type="OrthoDB" id="2322499at2759"/>
<dbReference type="AlphaFoldDB" id="A0A9P5PXV7"/>
<accession>A0A9P5PXV7</accession>
<comment type="caution">
    <text evidence="1">The sequence shown here is derived from an EMBL/GenBank/DDBJ whole genome shotgun (WGS) entry which is preliminary data.</text>
</comment>
<evidence type="ECO:0008006" key="3">
    <source>
        <dbReference type="Google" id="ProtNLM"/>
    </source>
</evidence>
<evidence type="ECO:0000313" key="2">
    <source>
        <dbReference type="Proteomes" id="UP000772434"/>
    </source>
</evidence>
<proteinExistence type="predicted"/>
<keyword evidence="2" id="KW-1185">Reference proteome</keyword>